<evidence type="ECO:0000313" key="3">
    <source>
        <dbReference type="Proteomes" id="UP000272942"/>
    </source>
</evidence>
<name>A0A183ABA4_9TREM</name>
<organism evidence="4">
    <name type="scientific">Echinostoma caproni</name>
    <dbReference type="NCBI Taxonomy" id="27848"/>
    <lineage>
        <taxon>Eukaryota</taxon>
        <taxon>Metazoa</taxon>
        <taxon>Spiralia</taxon>
        <taxon>Lophotrochozoa</taxon>
        <taxon>Platyhelminthes</taxon>
        <taxon>Trematoda</taxon>
        <taxon>Digenea</taxon>
        <taxon>Plagiorchiida</taxon>
        <taxon>Echinostomata</taxon>
        <taxon>Echinostomatoidea</taxon>
        <taxon>Echinostomatidae</taxon>
        <taxon>Echinostoma</taxon>
    </lineage>
</organism>
<reference evidence="4" key="1">
    <citation type="submission" date="2016-06" db="UniProtKB">
        <authorList>
            <consortium name="WormBaseParasite"/>
        </authorList>
    </citation>
    <scope>IDENTIFICATION</scope>
</reference>
<keyword evidence="3" id="KW-1185">Reference proteome</keyword>
<dbReference type="AlphaFoldDB" id="A0A183ABA4"/>
<evidence type="ECO:0000313" key="2">
    <source>
        <dbReference type="EMBL" id="VDP72014.1"/>
    </source>
</evidence>
<gene>
    <name evidence="2" type="ORF">ECPE_LOCUS4239</name>
</gene>
<sequence length="110" mass="12570">MSAPPRDWKAEAAEKRRQRERETDVERRWQEVMDKDGEGAPEWLKEAALKKKAQQDKEVGVAPWLKEVRRTNKDLARKISDVYQAEREANEAPAPAPPPVTPKVIENGAN</sequence>
<feature type="region of interest" description="Disordered" evidence="1">
    <location>
        <begin position="1"/>
        <end position="26"/>
    </location>
</feature>
<accession>A0A183ABA4</accession>
<dbReference type="Proteomes" id="UP000272942">
    <property type="component" value="Unassembled WGS sequence"/>
</dbReference>
<reference evidence="2 3" key="2">
    <citation type="submission" date="2018-11" db="EMBL/GenBank/DDBJ databases">
        <authorList>
            <consortium name="Pathogen Informatics"/>
        </authorList>
    </citation>
    <scope>NUCLEOTIDE SEQUENCE [LARGE SCALE GENOMIC DNA]</scope>
    <source>
        <strain evidence="2 3">Egypt</strain>
    </source>
</reference>
<feature type="region of interest" description="Disordered" evidence="1">
    <location>
        <begin position="86"/>
        <end position="110"/>
    </location>
</feature>
<evidence type="ECO:0000256" key="1">
    <source>
        <dbReference type="SAM" id="MobiDB-lite"/>
    </source>
</evidence>
<protein>
    <submittedName>
        <fullName evidence="4">Clathrin light chain</fullName>
    </submittedName>
</protein>
<dbReference type="EMBL" id="UZAN01041116">
    <property type="protein sequence ID" value="VDP72014.1"/>
    <property type="molecule type" value="Genomic_DNA"/>
</dbReference>
<evidence type="ECO:0000313" key="4">
    <source>
        <dbReference type="WBParaSite" id="ECPE_0000424701-mRNA-1"/>
    </source>
</evidence>
<dbReference type="WBParaSite" id="ECPE_0000424701-mRNA-1">
    <property type="protein sequence ID" value="ECPE_0000424701-mRNA-1"/>
    <property type="gene ID" value="ECPE_0000424701"/>
</dbReference>
<proteinExistence type="predicted"/>